<dbReference type="RefSeq" id="WP_073171529.1">
    <property type="nucleotide sequence ID" value="NZ_FQZE01000026.1"/>
</dbReference>
<sequence>MEYKDYYKTLGVSKNATQDEIKKAYRKLAIKYHPDKTKGDKKSEERFKEIGEAYEVLKDPEKRKKYDQLGANWKQYENAGYGGGGFNSSQFGGGPAGGRNYHFEGDLGDIFGEAGGGFSDFFNAFFGGGGSSRSGFAGRQRPRRGQDLQAEMEISLYEAYHGTSRILNVDGKKLRVNIKSGSYNGLELRIKGKGAPGSGGGPSGDIYIKIRVRPDNQYKIDGNNLILKTDVDLYTAVLGGKKEIQTFAGKLNVPIPKGSQSGSKLRLKGKGMPVYNQPGSYGDLYVQLNIVIPKNLSREEEKLFRKLQELRNNHVFSHN</sequence>
<keyword evidence="3" id="KW-0863">Zinc-finger</keyword>
<dbReference type="InterPro" id="IPR002939">
    <property type="entry name" value="DnaJ_C"/>
</dbReference>
<evidence type="ECO:0000313" key="8">
    <source>
        <dbReference type="Proteomes" id="UP000184050"/>
    </source>
</evidence>
<protein>
    <submittedName>
        <fullName evidence="7">Curved DNA-binding protein</fullName>
    </submittedName>
</protein>
<dbReference type="Gene3D" id="2.60.260.20">
    <property type="entry name" value="Urease metallochaperone UreE, N-terminal domain"/>
    <property type="match status" value="2"/>
</dbReference>
<dbReference type="Pfam" id="PF01556">
    <property type="entry name" value="DnaJ_C"/>
    <property type="match status" value="1"/>
</dbReference>
<name>A0A1M6LCV9_9BACT</name>
<evidence type="ECO:0000259" key="6">
    <source>
        <dbReference type="PROSITE" id="PS50076"/>
    </source>
</evidence>
<keyword evidence="7" id="KW-0238">DNA-binding</keyword>
<evidence type="ECO:0000256" key="1">
    <source>
        <dbReference type="ARBA" id="ARBA00022723"/>
    </source>
</evidence>
<dbReference type="InterPro" id="IPR008971">
    <property type="entry name" value="HSP40/DnaJ_pept-bd"/>
</dbReference>
<dbReference type="GO" id="GO:0042026">
    <property type="term" value="P:protein refolding"/>
    <property type="evidence" value="ECO:0007669"/>
    <property type="project" value="TreeGrafter"/>
</dbReference>
<keyword evidence="1" id="KW-0479">Metal-binding</keyword>
<dbReference type="STRING" id="1168035.SAMN05444280_12654"/>
<dbReference type="EMBL" id="FQZE01000026">
    <property type="protein sequence ID" value="SHJ69070.1"/>
    <property type="molecule type" value="Genomic_DNA"/>
</dbReference>
<dbReference type="GO" id="GO:0005737">
    <property type="term" value="C:cytoplasm"/>
    <property type="evidence" value="ECO:0007669"/>
    <property type="project" value="TreeGrafter"/>
</dbReference>
<evidence type="ECO:0000256" key="2">
    <source>
        <dbReference type="ARBA" id="ARBA00022737"/>
    </source>
</evidence>
<dbReference type="FunFam" id="2.60.260.20:FF:000005">
    <property type="entry name" value="Chaperone protein dnaJ 1, mitochondrial"/>
    <property type="match status" value="1"/>
</dbReference>
<evidence type="ECO:0000313" key="7">
    <source>
        <dbReference type="EMBL" id="SHJ69070.1"/>
    </source>
</evidence>
<dbReference type="CDD" id="cd06257">
    <property type="entry name" value="DnaJ"/>
    <property type="match status" value="1"/>
</dbReference>
<dbReference type="Proteomes" id="UP000184050">
    <property type="component" value="Unassembled WGS sequence"/>
</dbReference>
<dbReference type="PANTHER" id="PTHR43096:SF48">
    <property type="entry name" value="CHAPERONE PROTEIN DNAJ"/>
    <property type="match status" value="1"/>
</dbReference>
<dbReference type="CDD" id="cd10747">
    <property type="entry name" value="DnaJ_C"/>
    <property type="match status" value="1"/>
</dbReference>
<gene>
    <name evidence="7" type="ORF">SAMN05444280_12654</name>
</gene>
<dbReference type="InterPro" id="IPR036869">
    <property type="entry name" value="J_dom_sf"/>
</dbReference>
<dbReference type="SMART" id="SM00271">
    <property type="entry name" value="DnaJ"/>
    <property type="match status" value="1"/>
</dbReference>
<evidence type="ECO:0000256" key="4">
    <source>
        <dbReference type="ARBA" id="ARBA00022833"/>
    </source>
</evidence>
<reference evidence="7 8" key="1">
    <citation type="submission" date="2016-11" db="EMBL/GenBank/DDBJ databases">
        <authorList>
            <person name="Jaros S."/>
            <person name="Januszkiewicz K."/>
            <person name="Wedrychowicz H."/>
        </authorList>
    </citation>
    <scope>NUCLEOTIDE SEQUENCE [LARGE SCALE GENOMIC DNA]</scope>
    <source>
        <strain evidence="7 8">DSM 27063</strain>
    </source>
</reference>
<dbReference type="Pfam" id="PF00226">
    <property type="entry name" value="DnaJ"/>
    <property type="match status" value="1"/>
</dbReference>
<dbReference type="PRINTS" id="PR00625">
    <property type="entry name" value="JDOMAIN"/>
</dbReference>
<organism evidence="7 8">
    <name type="scientific">Tangfeifania diversioriginum</name>
    <dbReference type="NCBI Taxonomy" id="1168035"/>
    <lineage>
        <taxon>Bacteria</taxon>
        <taxon>Pseudomonadati</taxon>
        <taxon>Bacteroidota</taxon>
        <taxon>Bacteroidia</taxon>
        <taxon>Marinilabiliales</taxon>
        <taxon>Prolixibacteraceae</taxon>
        <taxon>Tangfeifania</taxon>
    </lineage>
</organism>
<dbReference type="AlphaFoldDB" id="A0A1M6LCV9"/>
<dbReference type="InterPro" id="IPR018253">
    <property type="entry name" value="DnaJ_domain_CS"/>
</dbReference>
<keyword evidence="4" id="KW-0862">Zinc</keyword>
<dbReference type="OrthoDB" id="9779889at2"/>
<feature type="domain" description="J" evidence="6">
    <location>
        <begin position="5"/>
        <end position="70"/>
    </location>
</feature>
<evidence type="ECO:0000256" key="5">
    <source>
        <dbReference type="ARBA" id="ARBA00023186"/>
    </source>
</evidence>
<dbReference type="SUPFAM" id="SSF46565">
    <property type="entry name" value="Chaperone J-domain"/>
    <property type="match status" value="1"/>
</dbReference>
<dbReference type="PROSITE" id="PS00636">
    <property type="entry name" value="DNAJ_1"/>
    <property type="match status" value="1"/>
</dbReference>
<keyword evidence="5" id="KW-0143">Chaperone</keyword>
<dbReference type="InterPro" id="IPR001623">
    <property type="entry name" value="DnaJ_domain"/>
</dbReference>
<dbReference type="Gene3D" id="1.10.287.110">
    <property type="entry name" value="DnaJ domain"/>
    <property type="match status" value="1"/>
</dbReference>
<proteinExistence type="predicted"/>
<dbReference type="GO" id="GO:0051082">
    <property type="term" value="F:unfolded protein binding"/>
    <property type="evidence" value="ECO:0007669"/>
    <property type="project" value="InterPro"/>
</dbReference>
<dbReference type="PROSITE" id="PS50076">
    <property type="entry name" value="DNAJ_2"/>
    <property type="match status" value="1"/>
</dbReference>
<dbReference type="SUPFAM" id="SSF49493">
    <property type="entry name" value="HSP40/DnaJ peptide-binding domain"/>
    <property type="match status" value="2"/>
</dbReference>
<evidence type="ECO:0000256" key="3">
    <source>
        <dbReference type="ARBA" id="ARBA00022771"/>
    </source>
</evidence>
<dbReference type="GO" id="GO:0008270">
    <property type="term" value="F:zinc ion binding"/>
    <property type="evidence" value="ECO:0007669"/>
    <property type="project" value="UniProtKB-KW"/>
</dbReference>
<keyword evidence="2" id="KW-0677">Repeat</keyword>
<keyword evidence="8" id="KW-1185">Reference proteome</keyword>
<accession>A0A1M6LCV9</accession>
<dbReference type="PANTHER" id="PTHR43096">
    <property type="entry name" value="DNAJ HOMOLOG 1, MITOCHONDRIAL-RELATED"/>
    <property type="match status" value="1"/>
</dbReference>
<dbReference type="GO" id="GO:0003677">
    <property type="term" value="F:DNA binding"/>
    <property type="evidence" value="ECO:0007669"/>
    <property type="project" value="UniProtKB-KW"/>
</dbReference>